<accession>A0A1E3PR60</accession>
<organism evidence="2 3">
    <name type="scientific">Nadsonia fulvescens var. elongata DSM 6958</name>
    <dbReference type="NCBI Taxonomy" id="857566"/>
    <lineage>
        <taxon>Eukaryota</taxon>
        <taxon>Fungi</taxon>
        <taxon>Dikarya</taxon>
        <taxon>Ascomycota</taxon>
        <taxon>Saccharomycotina</taxon>
        <taxon>Dipodascomycetes</taxon>
        <taxon>Dipodascales</taxon>
        <taxon>Dipodascales incertae sedis</taxon>
        <taxon>Nadsonia</taxon>
    </lineage>
</organism>
<dbReference type="Proteomes" id="UP000095009">
    <property type="component" value="Unassembled WGS sequence"/>
</dbReference>
<keyword evidence="3" id="KW-1185">Reference proteome</keyword>
<evidence type="ECO:0000313" key="2">
    <source>
        <dbReference type="EMBL" id="ODQ67905.1"/>
    </source>
</evidence>
<dbReference type="AlphaFoldDB" id="A0A1E3PR60"/>
<dbReference type="EMBL" id="KV454406">
    <property type="protein sequence ID" value="ODQ67905.1"/>
    <property type="molecule type" value="Genomic_DNA"/>
</dbReference>
<evidence type="ECO:0000313" key="3">
    <source>
        <dbReference type="Proteomes" id="UP000095009"/>
    </source>
</evidence>
<sequence length="156" mass="18273">MLPTNTKPQLQEFDKVEDKKINDTSSQMEKIGTDSEYIAIEKFRLNTTAKPDDVGHSRQQLEKEKHRLIEEHFQEHKKNLNKMKLESHLRIQALCESFKINYQGPYLEKRAALEKEIEGMSSQLQLDSDKVLGSIREIKYRLELLATDMLQSEKPQ</sequence>
<gene>
    <name evidence="2" type="ORF">NADFUDRAFT_39314</name>
</gene>
<proteinExistence type="predicted"/>
<name>A0A1E3PR60_9ASCO</name>
<evidence type="ECO:0000256" key="1">
    <source>
        <dbReference type="SAM" id="MobiDB-lite"/>
    </source>
</evidence>
<reference evidence="2 3" key="1">
    <citation type="journal article" date="2016" name="Proc. Natl. Acad. Sci. U.S.A.">
        <title>Comparative genomics of biotechnologically important yeasts.</title>
        <authorList>
            <person name="Riley R."/>
            <person name="Haridas S."/>
            <person name="Wolfe K.H."/>
            <person name="Lopes M.R."/>
            <person name="Hittinger C.T."/>
            <person name="Goeker M."/>
            <person name="Salamov A.A."/>
            <person name="Wisecaver J.H."/>
            <person name="Long T.M."/>
            <person name="Calvey C.H."/>
            <person name="Aerts A.L."/>
            <person name="Barry K.W."/>
            <person name="Choi C."/>
            <person name="Clum A."/>
            <person name="Coughlan A.Y."/>
            <person name="Deshpande S."/>
            <person name="Douglass A.P."/>
            <person name="Hanson S.J."/>
            <person name="Klenk H.-P."/>
            <person name="LaButti K.M."/>
            <person name="Lapidus A."/>
            <person name="Lindquist E.A."/>
            <person name="Lipzen A.M."/>
            <person name="Meier-Kolthoff J.P."/>
            <person name="Ohm R.A."/>
            <person name="Otillar R.P."/>
            <person name="Pangilinan J.L."/>
            <person name="Peng Y."/>
            <person name="Rokas A."/>
            <person name="Rosa C.A."/>
            <person name="Scheuner C."/>
            <person name="Sibirny A.A."/>
            <person name="Slot J.C."/>
            <person name="Stielow J.B."/>
            <person name="Sun H."/>
            <person name="Kurtzman C.P."/>
            <person name="Blackwell M."/>
            <person name="Grigoriev I.V."/>
            <person name="Jeffries T.W."/>
        </authorList>
    </citation>
    <scope>NUCLEOTIDE SEQUENCE [LARGE SCALE GENOMIC DNA]</scope>
    <source>
        <strain evidence="2 3">DSM 6958</strain>
    </source>
</reference>
<protein>
    <submittedName>
        <fullName evidence="2">Uncharacterized protein</fullName>
    </submittedName>
</protein>
<feature type="compositionally biased region" description="Basic and acidic residues" evidence="1">
    <location>
        <begin position="12"/>
        <end position="22"/>
    </location>
</feature>
<feature type="region of interest" description="Disordered" evidence="1">
    <location>
        <begin position="1"/>
        <end position="28"/>
    </location>
</feature>